<feature type="chain" id="PRO_5008269237" evidence="2">
    <location>
        <begin position="23"/>
        <end position="74"/>
    </location>
</feature>
<evidence type="ECO:0000313" key="3">
    <source>
        <dbReference type="EMBL" id="KYM78197.1"/>
    </source>
</evidence>
<dbReference type="Proteomes" id="UP000078540">
    <property type="component" value="Unassembled WGS sequence"/>
</dbReference>
<reference evidence="3 4" key="1">
    <citation type="submission" date="2015-09" db="EMBL/GenBank/DDBJ databases">
        <title>Atta colombica WGS genome.</title>
        <authorList>
            <person name="Nygaard S."/>
            <person name="Hu H."/>
            <person name="Boomsma J."/>
            <person name="Zhang G."/>
        </authorList>
    </citation>
    <scope>NUCLEOTIDE SEQUENCE [LARGE SCALE GENOMIC DNA]</scope>
    <source>
        <strain evidence="3">Treedump-2</strain>
        <tissue evidence="3">Whole body</tissue>
    </source>
</reference>
<protein>
    <submittedName>
        <fullName evidence="3">Uncharacterized protein</fullName>
    </submittedName>
</protein>
<organism evidence="3 4">
    <name type="scientific">Atta colombica</name>
    <dbReference type="NCBI Taxonomy" id="520822"/>
    <lineage>
        <taxon>Eukaryota</taxon>
        <taxon>Metazoa</taxon>
        <taxon>Ecdysozoa</taxon>
        <taxon>Arthropoda</taxon>
        <taxon>Hexapoda</taxon>
        <taxon>Insecta</taxon>
        <taxon>Pterygota</taxon>
        <taxon>Neoptera</taxon>
        <taxon>Endopterygota</taxon>
        <taxon>Hymenoptera</taxon>
        <taxon>Apocrita</taxon>
        <taxon>Aculeata</taxon>
        <taxon>Formicoidea</taxon>
        <taxon>Formicidae</taxon>
        <taxon>Myrmicinae</taxon>
        <taxon>Atta</taxon>
    </lineage>
</organism>
<feature type="region of interest" description="Disordered" evidence="1">
    <location>
        <begin position="24"/>
        <end position="74"/>
    </location>
</feature>
<sequence>MASLKYVVVLSLLMMMLAHCYAENENGNPEHPPLQDNTFESSDESVNSKTDESVNSKTDKPGIEPKMFYASVNA</sequence>
<evidence type="ECO:0000256" key="2">
    <source>
        <dbReference type="SAM" id="SignalP"/>
    </source>
</evidence>
<dbReference type="AlphaFoldDB" id="A0A195B1P0"/>
<proteinExistence type="predicted"/>
<evidence type="ECO:0000313" key="4">
    <source>
        <dbReference type="Proteomes" id="UP000078540"/>
    </source>
</evidence>
<feature type="compositionally biased region" description="Polar residues" evidence="1">
    <location>
        <begin position="35"/>
        <end position="48"/>
    </location>
</feature>
<accession>A0A195B1P0</accession>
<keyword evidence="4" id="KW-1185">Reference proteome</keyword>
<keyword evidence="2" id="KW-0732">Signal</keyword>
<feature type="signal peptide" evidence="2">
    <location>
        <begin position="1"/>
        <end position="22"/>
    </location>
</feature>
<gene>
    <name evidence="3" type="ORF">ALC53_11392</name>
</gene>
<name>A0A195B1P0_9HYME</name>
<dbReference type="EMBL" id="KQ976681">
    <property type="protein sequence ID" value="KYM78197.1"/>
    <property type="molecule type" value="Genomic_DNA"/>
</dbReference>
<evidence type="ECO:0000256" key="1">
    <source>
        <dbReference type="SAM" id="MobiDB-lite"/>
    </source>
</evidence>
<feature type="compositionally biased region" description="Basic and acidic residues" evidence="1">
    <location>
        <begin position="49"/>
        <end position="63"/>
    </location>
</feature>